<keyword evidence="7 10" id="KW-0030">Aminoacyl-tRNA synthetase</keyword>
<evidence type="ECO:0000313" key="14">
    <source>
        <dbReference type="EMBL" id="RKX66472.1"/>
    </source>
</evidence>
<proteinExistence type="inferred from homology"/>
<dbReference type="SUPFAM" id="SSF50677">
    <property type="entry name" value="ValRS/IleRS/LeuRS editing domain"/>
    <property type="match status" value="1"/>
</dbReference>
<keyword evidence="10" id="KW-0479">Metal-binding</keyword>
<evidence type="ECO:0000256" key="10">
    <source>
        <dbReference type="HAMAP-Rule" id="MF_02002"/>
    </source>
</evidence>
<comment type="caution">
    <text evidence="14">The sequence shown here is derived from an EMBL/GenBank/DDBJ whole genome shotgun (WGS) entry which is preliminary data.</text>
</comment>
<keyword evidence="10" id="KW-0862">Zinc</keyword>
<feature type="binding site" evidence="10">
    <location>
        <position position="598"/>
    </location>
    <ligand>
        <name>ATP</name>
        <dbReference type="ChEBI" id="CHEBI:30616"/>
    </ligand>
</feature>
<protein>
    <recommendedName>
        <fullName evidence="10">Isoleucine--tRNA ligase</fullName>
        <ecNumber evidence="10">6.1.1.5</ecNumber>
    </recommendedName>
    <alternativeName>
        <fullName evidence="10">Isoleucyl-tRNA synthetase</fullName>
        <shortName evidence="10">IleRS</shortName>
    </alternativeName>
</protein>
<evidence type="ECO:0000259" key="12">
    <source>
        <dbReference type="Pfam" id="PF06827"/>
    </source>
</evidence>
<dbReference type="CDD" id="cd00818">
    <property type="entry name" value="IleRS_core"/>
    <property type="match status" value="1"/>
</dbReference>
<feature type="binding site" evidence="10">
    <location>
        <position position="911"/>
    </location>
    <ligand>
        <name>Zn(2+)</name>
        <dbReference type="ChEBI" id="CHEBI:29105"/>
    </ligand>
</feature>
<dbReference type="InterPro" id="IPR002300">
    <property type="entry name" value="aa-tRNA-synth_Ia"/>
</dbReference>
<dbReference type="PRINTS" id="PR00984">
    <property type="entry name" value="TRNASYNTHILE"/>
</dbReference>
<dbReference type="Proteomes" id="UP000282321">
    <property type="component" value="Unassembled WGS sequence"/>
</dbReference>
<evidence type="ECO:0000256" key="1">
    <source>
        <dbReference type="ARBA" id="ARBA00006887"/>
    </source>
</evidence>
<feature type="domain" description="Zinc finger FPG/IleRS-type" evidence="12">
    <location>
        <begin position="888"/>
        <end position="916"/>
    </location>
</feature>
<dbReference type="Gene3D" id="3.40.50.620">
    <property type="entry name" value="HUPs"/>
    <property type="match status" value="2"/>
</dbReference>
<keyword evidence="4 10" id="KW-0547">Nucleotide-binding</keyword>
<keyword evidence="2 10" id="KW-0963">Cytoplasm</keyword>
<dbReference type="InterPro" id="IPR002301">
    <property type="entry name" value="Ile-tRNA-ligase"/>
</dbReference>
<dbReference type="GO" id="GO:0002161">
    <property type="term" value="F:aminoacyl-tRNA deacylase activity"/>
    <property type="evidence" value="ECO:0007669"/>
    <property type="project" value="InterPro"/>
</dbReference>
<evidence type="ECO:0000256" key="5">
    <source>
        <dbReference type="ARBA" id="ARBA00022840"/>
    </source>
</evidence>
<dbReference type="Pfam" id="PF06827">
    <property type="entry name" value="zf-FPG_IleRS"/>
    <property type="match status" value="1"/>
</dbReference>
<comment type="catalytic activity">
    <reaction evidence="9 10">
        <text>tRNA(Ile) + L-isoleucine + ATP = L-isoleucyl-tRNA(Ile) + AMP + diphosphate</text>
        <dbReference type="Rhea" id="RHEA:11060"/>
        <dbReference type="Rhea" id="RHEA-COMP:9666"/>
        <dbReference type="Rhea" id="RHEA-COMP:9695"/>
        <dbReference type="ChEBI" id="CHEBI:30616"/>
        <dbReference type="ChEBI" id="CHEBI:33019"/>
        <dbReference type="ChEBI" id="CHEBI:58045"/>
        <dbReference type="ChEBI" id="CHEBI:78442"/>
        <dbReference type="ChEBI" id="CHEBI:78528"/>
        <dbReference type="ChEBI" id="CHEBI:456215"/>
        <dbReference type="EC" id="6.1.1.5"/>
    </reaction>
</comment>
<dbReference type="AlphaFoldDB" id="A0A660S857"/>
<feature type="domain" description="Aminoacyl-tRNA synthetase class Ia" evidence="11">
    <location>
        <begin position="26"/>
        <end position="632"/>
    </location>
</feature>
<keyword evidence="3 10" id="KW-0436">Ligase</keyword>
<dbReference type="InterPro" id="IPR013155">
    <property type="entry name" value="M/V/L/I-tRNA-synth_anticd-bd"/>
</dbReference>
<dbReference type="PANTHER" id="PTHR42765">
    <property type="entry name" value="SOLEUCYL-TRNA SYNTHETASE"/>
    <property type="match status" value="1"/>
</dbReference>
<sequence>MNYKDTINLPKTSFKMKANLSQKEPQMLNEWNKKKLYEKMVELRKGNKPFILHDGPPYANGDIHIGTAFNKVLKDFIVKYKTMRGFYSPYIPGWDCHGMPIEHKVTGQLGEKAKSLPKSAIREACRKYAAKYTKIQKDEFRRLGVTGDWEHPYLTMDYQYEGDIIRNFAQMVENGYIYRGLRPIHWCMKCKTALAEAEVEYKEHESHSIYVKFRMLDDMDEKPTYILIWTTTPWTLPANVAVAVHPEQKYVACEVNGEIFIFLETLKENIEDILNKKNLKVIKEIYGRELENLHYKHPFIDRTGPIVLADYVTTDTGTGCVHTAPGHGYEDYQTGLKYKLPILSPVDENGNYTDEFPMMKGMNVFDANDKIVELLKEKGFLLHEDKISHSYPHCWRCESPLIFRATKQWFLNVDHRDLRGKALGEIDKSEWIPSWSKDRIRNMMEVRPDWCLSRQRAWGVPLPVFYCKDCGEVVLDPEVIRHVAGIFDEKGSDAWFKMDANDLLPEGYTCKKCGSANFAKEEDIFDVWFDASCSHSAVVERRSELNWPSDLYLEAVDQHRGWFQLSLISSLATKGKAPFKSVLTHGLILDSEMRKMSKKHGNVINPLEIVNKYGADILRLWFASVNYTVDVAFGEENLEKNIDAYRKLRNTFRFMLGVLHDFDKDKNFVDYDEMEEIDKYILHKFELLKREIINHYDKYEFHRVYYKLLNFATVDLSHYYLDIMKDRLYTYRKNSVKRRSSQTAIYLMLDEFLRMIAPILVFTSDEAWKKLHTDDESIHLADFPEKNDQLLNEELYEKWLKLNNVRDEVLKAIEIVRKEEIIGNSVEARVGIYAEDDELKELLYEYKEQLPLLFIVSQAELSDKNIDDEPTYYSEQLKLAINVTKALGKKCERCWLYSETVGKDEEHVTLCAKCVDAVTHMEE</sequence>
<evidence type="ECO:0000259" key="11">
    <source>
        <dbReference type="Pfam" id="PF00133"/>
    </source>
</evidence>
<dbReference type="InterPro" id="IPR001412">
    <property type="entry name" value="aa-tRNA-synth_I_CS"/>
</dbReference>
<dbReference type="InterPro" id="IPR009080">
    <property type="entry name" value="tRNAsynth_Ia_anticodon-bd"/>
</dbReference>
<dbReference type="GO" id="GO:0004822">
    <property type="term" value="F:isoleucine-tRNA ligase activity"/>
    <property type="evidence" value="ECO:0007669"/>
    <property type="project" value="UniProtKB-UniRule"/>
</dbReference>
<accession>A0A660S857</accession>
<dbReference type="GO" id="GO:0006428">
    <property type="term" value="P:isoleucyl-tRNA aminoacylation"/>
    <property type="evidence" value="ECO:0007669"/>
    <property type="project" value="UniProtKB-UniRule"/>
</dbReference>
<dbReference type="SUPFAM" id="SSF47323">
    <property type="entry name" value="Anticodon-binding domain of a subclass of class I aminoacyl-tRNA synthetases"/>
    <property type="match status" value="1"/>
</dbReference>
<dbReference type="NCBIfam" id="TIGR00392">
    <property type="entry name" value="ileS"/>
    <property type="match status" value="1"/>
</dbReference>
<dbReference type="Pfam" id="PF08264">
    <property type="entry name" value="Anticodon_1"/>
    <property type="match status" value="1"/>
</dbReference>
<feature type="binding site" evidence="10">
    <location>
        <position position="914"/>
    </location>
    <ligand>
        <name>Zn(2+)</name>
        <dbReference type="ChEBI" id="CHEBI:29105"/>
    </ligand>
</feature>
<dbReference type="InterPro" id="IPR009008">
    <property type="entry name" value="Val/Leu/Ile-tRNA-synth_edit"/>
</dbReference>
<dbReference type="HAMAP" id="MF_02002">
    <property type="entry name" value="Ile_tRNA_synth_type1"/>
    <property type="match status" value="1"/>
</dbReference>
<evidence type="ECO:0000259" key="13">
    <source>
        <dbReference type="Pfam" id="PF08264"/>
    </source>
</evidence>
<evidence type="ECO:0000256" key="9">
    <source>
        <dbReference type="ARBA" id="ARBA00048359"/>
    </source>
</evidence>
<feature type="binding site" evidence="10">
    <location>
        <position position="891"/>
    </location>
    <ligand>
        <name>Zn(2+)</name>
        <dbReference type="ChEBI" id="CHEBI:29105"/>
    </ligand>
</feature>
<dbReference type="FunFam" id="1.10.730.20:FF:000001">
    <property type="entry name" value="Isoleucine--tRNA ligase"/>
    <property type="match status" value="1"/>
</dbReference>
<dbReference type="InterPro" id="IPR033708">
    <property type="entry name" value="Anticodon_Ile_BEm"/>
</dbReference>
<evidence type="ECO:0000256" key="6">
    <source>
        <dbReference type="ARBA" id="ARBA00022917"/>
    </source>
</evidence>
<comment type="similarity">
    <text evidence="1 10">Belongs to the class-I aminoacyl-tRNA synthetase family. IleS type 1 subfamily.</text>
</comment>
<name>A0A660S857_UNCT6</name>
<comment type="subcellular location">
    <subcellularLocation>
        <location evidence="10">Cytoplasm</location>
    </subcellularLocation>
</comment>
<dbReference type="PROSITE" id="PS00178">
    <property type="entry name" value="AA_TRNA_LIGASE_I"/>
    <property type="match status" value="1"/>
</dbReference>
<evidence type="ECO:0000313" key="15">
    <source>
        <dbReference type="Proteomes" id="UP000282321"/>
    </source>
</evidence>
<evidence type="ECO:0000256" key="2">
    <source>
        <dbReference type="ARBA" id="ARBA00022490"/>
    </source>
</evidence>
<dbReference type="EC" id="6.1.1.5" evidence="10"/>
<dbReference type="EMBL" id="QNBC01000042">
    <property type="protein sequence ID" value="RKX66472.1"/>
    <property type="molecule type" value="Genomic_DNA"/>
</dbReference>
<comment type="subunit">
    <text evidence="10">Monomer.</text>
</comment>
<comment type="domain">
    <text evidence="10">IleRS has two distinct active sites: one for aminoacylation and one for editing. The misactivated valine is translocated from the active site to the editing site, which sterically excludes the correctly activated isoleucine. The single editing site contains two valyl binding pockets, one specific for each substrate (Val-AMP or Val-tRNA(Ile)).</text>
</comment>
<dbReference type="GO" id="GO:0005524">
    <property type="term" value="F:ATP binding"/>
    <property type="evidence" value="ECO:0007669"/>
    <property type="project" value="UniProtKB-UniRule"/>
</dbReference>
<keyword evidence="6 10" id="KW-0648">Protein biosynthesis</keyword>
<dbReference type="CDD" id="cd07960">
    <property type="entry name" value="Anticodon_Ia_Ile_BEm"/>
    <property type="match status" value="1"/>
</dbReference>
<dbReference type="GO" id="GO:0005829">
    <property type="term" value="C:cytosol"/>
    <property type="evidence" value="ECO:0007669"/>
    <property type="project" value="TreeGrafter"/>
</dbReference>
<evidence type="ECO:0000256" key="3">
    <source>
        <dbReference type="ARBA" id="ARBA00022598"/>
    </source>
</evidence>
<feature type="domain" description="Methionyl/Valyl/Leucyl/Isoleucyl-tRNA synthetase anticodon-binding" evidence="13">
    <location>
        <begin position="678"/>
        <end position="830"/>
    </location>
</feature>
<dbReference type="SUPFAM" id="SSF52374">
    <property type="entry name" value="Nucleotidylyl transferase"/>
    <property type="match status" value="1"/>
</dbReference>
<feature type="short sequence motif" description="'KMSKS' region" evidence="10">
    <location>
        <begin position="595"/>
        <end position="599"/>
    </location>
</feature>
<dbReference type="Gene3D" id="1.10.730.20">
    <property type="match status" value="1"/>
</dbReference>
<comment type="function">
    <text evidence="8 10">Catalyzes the attachment of isoleucine to tRNA(Ile). As IleRS can inadvertently accommodate and process structurally similar amino acids such as valine, to avoid such errors it has two additional distinct tRNA(Ile)-dependent editing activities. One activity is designated as 'pretransfer' editing and involves the hydrolysis of activated Val-AMP. The other activity is designated 'posttransfer' editing and involves deacylation of mischarged Val-tRNA(Ile).</text>
</comment>
<keyword evidence="5 10" id="KW-0067">ATP-binding</keyword>
<dbReference type="GO" id="GO:0008270">
    <property type="term" value="F:zinc ion binding"/>
    <property type="evidence" value="ECO:0007669"/>
    <property type="project" value="UniProtKB-UniRule"/>
</dbReference>
<dbReference type="InterPro" id="IPR023585">
    <property type="entry name" value="Ile-tRNA-ligase_type1"/>
</dbReference>
<feature type="binding site" evidence="10">
    <location>
        <position position="894"/>
    </location>
    <ligand>
        <name>Zn(2+)</name>
        <dbReference type="ChEBI" id="CHEBI:29105"/>
    </ligand>
</feature>
<dbReference type="InterPro" id="IPR010663">
    <property type="entry name" value="Znf_FPG/IleRS"/>
</dbReference>
<evidence type="ECO:0000256" key="4">
    <source>
        <dbReference type="ARBA" id="ARBA00022741"/>
    </source>
</evidence>
<dbReference type="Gene3D" id="1.10.10.830">
    <property type="entry name" value="Ile-tRNA synthetase CP2 domain-like"/>
    <property type="match status" value="1"/>
</dbReference>
<dbReference type="InterPro" id="IPR014729">
    <property type="entry name" value="Rossmann-like_a/b/a_fold"/>
</dbReference>
<feature type="binding site" evidence="10">
    <location>
        <position position="554"/>
    </location>
    <ligand>
        <name>L-isoleucyl-5'-AMP</name>
        <dbReference type="ChEBI" id="CHEBI:178002"/>
    </ligand>
</feature>
<comment type="cofactor">
    <cofactor evidence="10">
        <name>Zn(2+)</name>
        <dbReference type="ChEBI" id="CHEBI:29105"/>
    </cofactor>
    <text evidence="10">Binds 1 zinc ion per subunit.</text>
</comment>
<dbReference type="Pfam" id="PF00133">
    <property type="entry name" value="tRNA-synt_1"/>
    <property type="match status" value="1"/>
</dbReference>
<evidence type="ECO:0000256" key="7">
    <source>
        <dbReference type="ARBA" id="ARBA00023146"/>
    </source>
</evidence>
<dbReference type="GO" id="GO:0000049">
    <property type="term" value="F:tRNA binding"/>
    <property type="evidence" value="ECO:0007669"/>
    <property type="project" value="InterPro"/>
</dbReference>
<dbReference type="InterPro" id="IPR050081">
    <property type="entry name" value="Ile-tRNA_ligase"/>
</dbReference>
<evidence type="ECO:0000256" key="8">
    <source>
        <dbReference type="ARBA" id="ARBA00025217"/>
    </source>
</evidence>
<gene>
    <name evidence="10" type="primary">ileS</name>
    <name evidence="14" type="ORF">DRP44_04040</name>
</gene>
<organism evidence="14 15">
    <name type="scientific">candidate division TA06 bacterium</name>
    <dbReference type="NCBI Taxonomy" id="2250710"/>
    <lineage>
        <taxon>Bacteria</taxon>
        <taxon>Bacteria division TA06</taxon>
    </lineage>
</organism>
<feature type="short sequence motif" description="'HIGH' region" evidence="10">
    <location>
        <begin position="57"/>
        <end position="67"/>
    </location>
</feature>
<reference evidence="14 15" key="1">
    <citation type="submission" date="2018-06" db="EMBL/GenBank/DDBJ databases">
        <title>Extensive metabolic versatility and redundancy in microbially diverse, dynamic hydrothermal sediments.</title>
        <authorList>
            <person name="Dombrowski N."/>
            <person name="Teske A."/>
            <person name="Baker B.J."/>
        </authorList>
    </citation>
    <scope>NUCLEOTIDE SEQUENCE [LARGE SCALE GENOMIC DNA]</scope>
    <source>
        <strain evidence="14">B35_G9</strain>
    </source>
</reference>
<dbReference type="FunFam" id="3.40.50.620:FF:000152">
    <property type="entry name" value="Isoleucine--tRNA ligase"/>
    <property type="match status" value="1"/>
</dbReference>
<dbReference type="PANTHER" id="PTHR42765:SF1">
    <property type="entry name" value="ISOLEUCINE--TRNA LIGASE, MITOCHONDRIAL"/>
    <property type="match status" value="1"/>
</dbReference>